<dbReference type="InterPro" id="IPR036869">
    <property type="entry name" value="J_dom_sf"/>
</dbReference>
<dbReference type="InterPro" id="IPR050817">
    <property type="entry name" value="DjlA_DnaK_co-chaperone"/>
</dbReference>
<dbReference type="EMBL" id="HBHZ01004815">
    <property type="protein sequence ID" value="CAE0190642.1"/>
    <property type="molecule type" value="Transcribed_RNA"/>
</dbReference>
<dbReference type="SUPFAM" id="SSF46565">
    <property type="entry name" value="Chaperone J-domain"/>
    <property type="match status" value="1"/>
</dbReference>
<dbReference type="AlphaFoldDB" id="A0A7S3CB21"/>
<feature type="domain" description="J" evidence="2">
    <location>
        <begin position="14"/>
        <end position="103"/>
    </location>
</feature>
<evidence type="ECO:0000256" key="1">
    <source>
        <dbReference type="SAM" id="MobiDB-lite"/>
    </source>
</evidence>
<gene>
    <name evidence="3" type="ORF">CROS1456_LOCUS3732</name>
</gene>
<dbReference type="Gene3D" id="1.10.287.110">
    <property type="entry name" value="DnaJ domain"/>
    <property type="match status" value="1"/>
</dbReference>
<protein>
    <recommendedName>
        <fullName evidence="2">J domain-containing protein</fullName>
    </recommendedName>
</protein>
<sequence>MVTMESDVMRRALEELELFDLEVEDLDGEAARRRIKQQYRKLALRHHPDKHNSSNIKTKQAGSRKVEDGGGADGSGEEKFKRIAAAHEILLESRERRLGEQGEGFDFEEYCAGFRYEETELVRIFKQAMLGEDVEGELRSIGAHRPPSNFGLAPFPPFDATEREKEEGTAVVGKPKAASTTAMAGVFSAEEDCLERLRREVKGALGADDDATRRLERVGVKSLSLARLEGEATVLTKHRRGVEAKYLSLEVSAAFAFAVEVRPGGAYVTGVLAAVPHFSEDAEEEGEIEVLLKWPTRKAEAQGRGADTAAIRAELRTAIFGALSSAAREMVGG</sequence>
<name>A0A7S3CB21_9CHLO</name>
<accession>A0A7S3CB21</accession>
<dbReference type="PROSITE" id="PS50076">
    <property type="entry name" value="DNAJ_2"/>
    <property type="match status" value="1"/>
</dbReference>
<dbReference type="PANTHER" id="PTHR24074">
    <property type="entry name" value="CO-CHAPERONE PROTEIN DJLA"/>
    <property type="match status" value="1"/>
</dbReference>
<dbReference type="PRINTS" id="PR00625">
    <property type="entry name" value="JDOMAIN"/>
</dbReference>
<dbReference type="CDD" id="cd06257">
    <property type="entry name" value="DnaJ"/>
    <property type="match status" value="1"/>
</dbReference>
<proteinExistence type="predicted"/>
<evidence type="ECO:0000313" key="3">
    <source>
        <dbReference type="EMBL" id="CAE0190642.1"/>
    </source>
</evidence>
<reference evidence="3" key="1">
    <citation type="submission" date="2021-01" db="EMBL/GenBank/DDBJ databases">
        <authorList>
            <person name="Corre E."/>
            <person name="Pelletier E."/>
            <person name="Niang G."/>
            <person name="Scheremetjew M."/>
            <person name="Finn R."/>
            <person name="Kale V."/>
            <person name="Holt S."/>
            <person name="Cochrane G."/>
            <person name="Meng A."/>
            <person name="Brown T."/>
            <person name="Cohen L."/>
        </authorList>
    </citation>
    <scope>NUCLEOTIDE SEQUENCE</scope>
    <source>
        <strain evidence="3">RCC1871</strain>
    </source>
</reference>
<dbReference type="SMART" id="SM00271">
    <property type="entry name" value="DnaJ"/>
    <property type="match status" value="1"/>
</dbReference>
<organism evidence="3">
    <name type="scientific">Chloropicon roscoffensis</name>
    <dbReference type="NCBI Taxonomy" id="1461544"/>
    <lineage>
        <taxon>Eukaryota</taxon>
        <taxon>Viridiplantae</taxon>
        <taxon>Chlorophyta</taxon>
        <taxon>Chloropicophyceae</taxon>
        <taxon>Chloropicales</taxon>
        <taxon>Chloropicaceae</taxon>
        <taxon>Chloropicon</taxon>
    </lineage>
</organism>
<dbReference type="InterPro" id="IPR001623">
    <property type="entry name" value="DnaJ_domain"/>
</dbReference>
<feature type="region of interest" description="Disordered" evidence="1">
    <location>
        <begin position="43"/>
        <end position="77"/>
    </location>
</feature>
<evidence type="ECO:0000259" key="2">
    <source>
        <dbReference type="PROSITE" id="PS50076"/>
    </source>
</evidence>